<dbReference type="RefSeq" id="WP_087104117.1">
    <property type="nucleotide sequence ID" value="NZ_FWFG01000064.1"/>
</dbReference>
<dbReference type="GO" id="GO:0006508">
    <property type="term" value="P:proteolysis"/>
    <property type="evidence" value="ECO:0007669"/>
    <property type="project" value="InterPro"/>
</dbReference>
<dbReference type="Gene3D" id="3.40.710.10">
    <property type="entry name" value="DD-peptidase/beta-lactamase superfamily"/>
    <property type="match status" value="2"/>
</dbReference>
<protein>
    <submittedName>
        <fullName evidence="3">D-alanyl-D-alanine carboxypeptidase</fullName>
        <ecNumber evidence="3">3.4.16.4</ecNumber>
    </submittedName>
</protein>
<keyword evidence="2 3" id="KW-0378">Hydrolase</keyword>
<dbReference type="PRINTS" id="PR00922">
    <property type="entry name" value="DADACBPTASE3"/>
</dbReference>
<accession>A0A1X6X2N3</accession>
<gene>
    <name evidence="3" type="ORF">FM110_07450</name>
</gene>
<comment type="similarity">
    <text evidence="1">Belongs to the peptidase S13 family.</text>
</comment>
<dbReference type="GO" id="GO:0000270">
    <property type="term" value="P:peptidoglycan metabolic process"/>
    <property type="evidence" value="ECO:0007669"/>
    <property type="project" value="TreeGrafter"/>
</dbReference>
<keyword evidence="3" id="KW-0645">Protease</keyword>
<evidence type="ECO:0000256" key="2">
    <source>
        <dbReference type="ARBA" id="ARBA00022801"/>
    </source>
</evidence>
<dbReference type="Pfam" id="PF02113">
    <property type="entry name" value="Peptidase_S13"/>
    <property type="match status" value="2"/>
</dbReference>
<proteinExistence type="inferred from homology"/>
<dbReference type="OrthoDB" id="56883at2"/>
<name>A0A1X6X2N3_9MICO</name>
<dbReference type="PANTHER" id="PTHR30023">
    <property type="entry name" value="D-ALANYL-D-ALANINE CARBOXYPEPTIDASE"/>
    <property type="match status" value="1"/>
</dbReference>
<keyword evidence="3" id="KW-0121">Carboxypeptidase</keyword>
<evidence type="ECO:0000256" key="1">
    <source>
        <dbReference type="ARBA" id="ARBA00006096"/>
    </source>
</evidence>
<dbReference type="Proteomes" id="UP000195981">
    <property type="component" value="Unassembled WGS sequence"/>
</dbReference>
<evidence type="ECO:0000313" key="4">
    <source>
        <dbReference type="Proteomes" id="UP000195981"/>
    </source>
</evidence>
<keyword evidence="4" id="KW-1185">Reference proteome</keyword>
<evidence type="ECO:0000313" key="3">
    <source>
        <dbReference type="EMBL" id="SLM92019.1"/>
    </source>
</evidence>
<dbReference type="PANTHER" id="PTHR30023:SF0">
    <property type="entry name" value="PENICILLIN-SENSITIVE CARBOXYPEPTIDASE A"/>
    <property type="match status" value="1"/>
</dbReference>
<dbReference type="GO" id="GO:0009002">
    <property type="term" value="F:serine-type D-Ala-D-Ala carboxypeptidase activity"/>
    <property type="evidence" value="ECO:0007669"/>
    <property type="project" value="UniProtKB-EC"/>
</dbReference>
<dbReference type="EMBL" id="FWFG01000064">
    <property type="protein sequence ID" value="SLM92019.1"/>
    <property type="molecule type" value="Genomic_DNA"/>
</dbReference>
<sequence length="464" mass="47238">MSADGIWRGIAIAMCIALPAGFYVAGDLADAFPGVLTIDGGDEGATARPRAVGEDYERVAPSPLIPASATGVDAAAAQDLQARLDAHAADPVVAGNLAFSVVDAETGEVLAQRDAQTARTPASTLKLLTATAVMRTHDADDTLATTTVLDGGTLTLVGGGDMRLTEESLGRLADLAAARVRDSGGAPVALRLDDTLFDGGINPAWGSNGPDGGWVAPTAALAVDEGWLDADEYGRKSPDPTMDAANLFSRLLTERGVTVTGSVERAPAPEGGQRDEIRSAPLSDLVEHTLLTSDNTTAEVLGRLVAIARGEEATPEGAARAVQAEITDLAAEKGIVADGLDLKDVCGLAVDDRVPPALLAGVVAELDAAGTSADQRELLSSVPIAGLTGTLEERFTDPEDALGRGLVRGKTGYLGGTSTLVGIAALPDGRPVAFSIVVHSFEPSSGVEAKAAVDAIATEIVSGR</sequence>
<reference evidence="3 4" key="1">
    <citation type="submission" date="2017-02" db="EMBL/GenBank/DDBJ databases">
        <authorList>
            <person name="Peterson S.W."/>
        </authorList>
    </citation>
    <scope>NUCLEOTIDE SEQUENCE [LARGE SCALE GENOMIC DNA]</scope>
    <source>
        <strain evidence="3 4">CIP104813</strain>
    </source>
</reference>
<organism evidence="3 4">
    <name type="scientific">Brachybacterium nesterenkovii</name>
    <dbReference type="NCBI Taxonomy" id="47847"/>
    <lineage>
        <taxon>Bacteria</taxon>
        <taxon>Bacillati</taxon>
        <taxon>Actinomycetota</taxon>
        <taxon>Actinomycetes</taxon>
        <taxon>Micrococcales</taxon>
        <taxon>Dermabacteraceae</taxon>
        <taxon>Brachybacterium</taxon>
    </lineage>
</organism>
<dbReference type="EC" id="3.4.16.4" evidence="3"/>
<dbReference type="SUPFAM" id="SSF56601">
    <property type="entry name" value="beta-lactamase/transpeptidase-like"/>
    <property type="match status" value="1"/>
</dbReference>
<dbReference type="InterPro" id="IPR000667">
    <property type="entry name" value="Peptidase_S13"/>
</dbReference>
<dbReference type="AlphaFoldDB" id="A0A1X6X2N3"/>
<dbReference type="InterPro" id="IPR012338">
    <property type="entry name" value="Beta-lactam/transpept-like"/>
</dbReference>